<reference evidence="3" key="1">
    <citation type="submission" date="2016-10" db="EMBL/GenBank/DDBJ databases">
        <title>Sequence of Gallionella enrichment culture.</title>
        <authorList>
            <person name="Poehlein A."/>
            <person name="Muehling M."/>
            <person name="Daniel R."/>
        </authorList>
    </citation>
    <scope>NUCLEOTIDE SEQUENCE</scope>
</reference>
<evidence type="ECO:0000259" key="2">
    <source>
        <dbReference type="Pfam" id="PF18920"/>
    </source>
</evidence>
<keyword evidence="1" id="KW-0472">Membrane</keyword>
<organism evidence="3">
    <name type="scientific">mine drainage metagenome</name>
    <dbReference type="NCBI Taxonomy" id="410659"/>
    <lineage>
        <taxon>unclassified sequences</taxon>
        <taxon>metagenomes</taxon>
        <taxon>ecological metagenomes</taxon>
    </lineage>
</organism>
<protein>
    <recommendedName>
        <fullName evidence="2">DUF5671 domain-containing protein</fullName>
    </recommendedName>
</protein>
<dbReference type="Pfam" id="PF18920">
    <property type="entry name" value="DUF5671"/>
    <property type="match status" value="3"/>
</dbReference>
<dbReference type="InterPro" id="IPR043728">
    <property type="entry name" value="DUF5671"/>
</dbReference>
<gene>
    <name evidence="3" type="ORF">GALL_375110</name>
</gene>
<dbReference type="AlphaFoldDB" id="A0A1J5QC06"/>
<keyword evidence="1" id="KW-0812">Transmembrane</keyword>
<feature type="transmembrane region" description="Helical" evidence="1">
    <location>
        <begin position="380"/>
        <end position="400"/>
    </location>
</feature>
<feature type="transmembrane region" description="Helical" evidence="1">
    <location>
        <begin position="464"/>
        <end position="483"/>
    </location>
</feature>
<feature type="domain" description="DUF5671" evidence="2">
    <location>
        <begin position="188"/>
        <end position="292"/>
    </location>
</feature>
<feature type="transmembrane region" description="Helical" evidence="1">
    <location>
        <begin position="421"/>
        <end position="444"/>
    </location>
</feature>
<name>A0A1J5QC06_9ZZZZ</name>
<evidence type="ECO:0000256" key="1">
    <source>
        <dbReference type="SAM" id="Phobius"/>
    </source>
</evidence>
<evidence type="ECO:0000313" key="3">
    <source>
        <dbReference type="EMBL" id="OIQ80730.1"/>
    </source>
</evidence>
<feature type="transmembrane region" description="Helical" evidence="1">
    <location>
        <begin position="6"/>
        <end position="26"/>
    </location>
</feature>
<accession>A0A1J5QC06</accession>
<feature type="domain" description="DUF5671" evidence="2">
    <location>
        <begin position="337"/>
        <end position="473"/>
    </location>
</feature>
<dbReference type="EMBL" id="MLJW01001020">
    <property type="protein sequence ID" value="OIQ80730.1"/>
    <property type="molecule type" value="Genomic_DNA"/>
</dbReference>
<proteinExistence type="predicted"/>
<feature type="transmembrane region" description="Helical" evidence="1">
    <location>
        <begin position="299"/>
        <end position="320"/>
    </location>
</feature>
<feature type="transmembrane region" description="Helical" evidence="1">
    <location>
        <begin position="149"/>
        <end position="168"/>
    </location>
</feature>
<feature type="transmembrane region" description="Helical" evidence="1">
    <location>
        <begin position="189"/>
        <end position="213"/>
    </location>
</feature>
<comment type="caution">
    <text evidence="3">The sequence shown here is derived from an EMBL/GenBank/DDBJ whole genome shotgun (WGS) entry which is preliminary data.</text>
</comment>
<feature type="transmembrane region" description="Helical" evidence="1">
    <location>
        <begin position="256"/>
        <end position="287"/>
    </location>
</feature>
<feature type="transmembrane region" description="Helical" evidence="1">
    <location>
        <begin position="341"/>
        <end position="360"/>
    </location>
</feature>
<feature type="domain" description="DUF5671" evidence="2">
    <location>
        <begin position="41"/>
        <end position="142"/>
    </location>
</feature>
<feature type="transmembrane region" description="Helical" evidence="1">
    <location>
        <begin position="80"/>
        <end position="99"/>
    </location>
</feature>
<feature type="transmembrane region" description="Helical" evidence="1">
    <location>
        <begin position="46"/>
        <end position="68"/>
    </location>
</feature>
<keyword evidence="1" id="KW-1133">Transmembrane helix</keyword>
<sequence length="573" mass="62930">MMIGIVGLLTQVALIVVVVLFLRRFFGKKTTGAVPAHSLRRFFQYFLLYGLLVIAAVGTSGLIGRLFARDTMIVASNSELARNLSFAIVGIPLFCLVALWSRRRFSEDPDEVHSYGFRFYLTVAPLTALVVSMFALNDILHWAFRLDDFSGSALARFIIWAPIWYIHWRIYGHSASTHRSEPHDILGTLIGLGTSVAGLSGVAVGTISALTGFNRADVFAPANPILQSMATLIVGTAVWAIYWIRNTAESERNSLWLSLVLLVGVGGGLLMAVISASTVLYSFLVWVFGNPASTDAHTYFHNLPSGISFTAVGILAWWYHREVLADITSPRRSEVQRLYEYLIAGIGLLAAAGGLAMVIISLIEAMSNAKVITAQSQTNTLLAALTLLIVGVPIWWIFWHRLQHAMTTGSKEEHASPTRRVYLFLLFGVGGIAAVIALLVGVYLIFNDIFSNAFGLSTLNRMRFAVGILLTTAAIAGYHWTVYRAERMFIKVPGLTAKYVLLIGPKDPELSHAISSKTGGHVETWIRTDDVESAWPHEKVLEVIGSTTAKELILLVDKNEIQAIPIERSRPST</sequence>
<feature type="transmembrane region" description="Helical" evidence="1">
    <location>
        <begin position="225"/>
        <end position="244"/>
    </location>
</feature>
<feature type="transmembrane region" description="Helical" evidence="1">
    <location>
        <begin position="119"/>
        <end position="137"/>
    </location>
</feature>